<dbReference type="PANTHER" id="PTHR34001">
    <property type="entry name" value="BLL7405 PROTEIN"/>
    <property type="match status" value="1"/>
</dbReference>
<evidence type="ECO:0000256" key="3">
    <source>
        <dbReference type="ARBA" id="ARBA00023136"/>
    </source>
</evidence>
<gene>
    <name evidence="8" type="ORF">AS156_12485</name>
</gene>
<keyword evidence="4" id="KW-0998">Cell outer membrane</keyword>
<evidence type="ECO:0000256" key="5">
    <source>
        <dbReference type="ARBA" id="ARBA00038306"/>
    </source>
</evidence>
<keyword evidence="2 6" id="KW-0732">Signal</keyword>
<dbReference type="SUPFAM" id="SSF56925">
    <property type="entry name" value="OMPA-like"/>
    <property type="match status" value="1"/>
</dbReference>
<feature type="domain" description="Outer membrane protein beta-barrel" evidence="7">
    <location>
        <begin position="20"/>
        <end position="228"/>
    </location>
</feature>
<comment type="caution">
    <text evidence="8">The sequence shown here is derived from an EMBL/GenBank/DDBJ whole genome shotgun (WGS) entry which is preliminary data.</text>
</comment>
<dbReference type="OrthoDB" id="9815357at2"/>
<reference evidence="8 9" key="1">
    <citation type="submission" date="2015-11" db="EMBL/GenBank/DDBJ databases">
        <title>Draft Genome Sequence of the Strain BR 10303 (Bradyrhizobium sp.) isolated from nodules of Centrolobium paraense.</title>
        <authorList>
            <person name="Zelli J.E."/>
            <person name="Simoes-Araujo J.L."/>
            <person name="Barauna A.C."/>
            <person name="Silva K."/>
        </authorList>
    </citation>
    <scope>NUCLEOTIDE SEQUENCE [LARGE SCALE GENOMIC DNA]</scope>
    <source>
        <strain evidence="8 9">BR 10303</strain>
    </source>
</reference>
<evidence type="ECO:0000256" key="1">
    <source>
        <dbReference type="ARBA" id="ARBA00004442"/>
    </source>
</evidence>
<evidence type="ECO:0000313" key="9">
    <source>
        <dbReference type="Proteomes" id="UP000057737"/>
    </source>
</evidence>
<dbReference type="GO" id="GO:0009279">
    <property type="term" value="C:cell outer membrane"/>
    <property type="evidence" value="ECO:0007669"/>
    <property type="project" value="UniProtKB-SubCell"/>
</dbReference>
<dbReference type="PANTHER" id="PTHR34001:SF3">
    <property type="entry name" value="BLL7405 PROTEIN"/>
    <property type="match status" value="1"/>
</dbReference>
<protein>
    <recommendedName>
        <fullName evidence="7">Outer membrane protein beta-barrel domain-containing protein</fullName>
    </recommendedName>
</protein>
<proteinExistence type="inferred from homology"/>
<evidence type="ECO:0000256" key="2">
    <source>
        <dbReference type="ARBA" id="ARBA00022729"/>
    </source>
</evidence>
<sequence>MKKFLLGTVALAALASPALAADMPARTYTKAPPPYTAPAVVYNWTGFYIGGHVGGAFTDGNNLMGSDARFMGGVQGGFDYQFAPNWVMGIEAQYSWLPSSSNNGLVFPGGTVVTGNTDQIGSVTGRLGYTWGPTLLYAKGGYAWRDSNNINAAVGGVPVAFTTDGNHQNGYTVGAGLEYMFAPNWSAKAEYQYYNFGKTTFTGGPSDIVGASFRNDEHTVKLGINYRFGWGGPVGSNY</sequence>
<accession>A0A125Q7K8</accession>
<feature type="chain" id="PRO_5007178958" description="Outer membrane protein beta-barrel domain-containing protein" evidence="6">
    <location>
        <begin position="21"/>
        <end position="238"/>
    </location>
</feature>
<dbReference type="InterPro" id="IPR027385">
    <property type="entry name" value="Beta-barrel_OMP"/>
</dbReference>
<organism evidence="8 9">
    <name type="scientific">Bradyrhizobium macuxiense</name>
    <dbReference type="NCBI Taxonomy" id="1755647"/>
    <lineage>
        <taxon>Bacteria</taxon>
        <taxon>Pseudomonadati</taxon>
        <taxon>Pseudomonadota</taxon>
        <taxon>Alphaproteobacteria</taxon>
        <taxon>Hyphomicrobiales</taxon>
        <taxon>Nitrobacteraceae</taxon>
        <taxon>Bradyrhizobium</taxon>
    </lineage>
</organism>
<keyword evidence="9" id="KW-1185">Reference proteome</keyword>
<comment type="similarity">
    <text evidence="5">Belongs to the Omp25/RopB family.</text>
</comment>
<dbReference type="AlphaFoldDB" id="A0A125Q7K8"/>
<evidence type="ECO:0000256" key="6">
    <source>
        <dbReference type="SAM" id="SignalP"/>
    </source>
</evidence>
<dbReference type="RefSeq" id="WP_066510740.1">
    <property type="nucleotide sequence ID" value="NZ_LNCU01000089.1"/>
</dbReference>
<dbReference type="Pfam" id="PF13505">
    <property type="entry name" value="OMP_b-brl"/>
    <property type="match status" value="1"/>
</dbReference>
<dbReference type="InterPro" id="IPR051692">
    <property type="entry name" value="OMP-like"/>
</dbReference>
<feature type="signal peptide" evidence="6">
    <location>
        <begin position="1"/>
        <end position="20"/>
    </location>
</feature>
<dbReference type="EMBL" id="LNCU01000089">
    <property type="protein sequence ID" value="KWV51397.1"/>
    <property type="molecule type" value="Genomic_DNA"/>
</dbReference>
<dbReference type="Proteomes" id="UP000057737">
    <property type="component" value="Unassembled WGS sequence"/>
</dbReference>
<dbReference type="InterPro" id="IPR011250">
    <property type="entry name" value="OMP/PagP_B-barrel"/>
</dbReference>
<name>A0A125Q7K8_9BRAD</name>
<keyword evidence="3" id="KW-0472">Membrane</keyword>
<evidence type="ECO:0000313" key="8">
    <source>
        <dbReference type="EMBL" id="KWV51397.1"/>
    </source>
</evidence>
<dbReference type="Gene3D" id="2.40.160.20">
    <property type="match status" value="1"/>
</dbReference>
<evidence type="ECO:0000256" key="4">
    <source>
        <dbReference type="ARBA" id="ARBA00023237"/>
    </source>
</evidence>
<evidence type="ECO:0000259" key="7">
    <source>
        <dbReference type="Pfam" id="PF13505"/>
    </source>
</evidence>
<comment type="subcellular location">
    <subcellularLocation>
        <location evidence="1">Cell outer membrane</location>
    </subcellularLocation>
</comment>